<dbReference type="InterPro" id="IPR005656">
    <property type="entry name" value="MmgE_PrpD"/>
</dbReference>
<evidence type="ECO:0000313" key="5">
    <source>
        <dbReference type="Proteomes" id="UP000266327"/>
    </source>
</evidence>
<dbReference type="AlphaFoldDB" id="A0A3A3G3W5"/>
<dbReference type="EMBL" id="QYUQ01000002">
    <property type="protein sequence ID" value="RJG02544.1"/>
    <property type="molecule type" value="Genomic_DNA"/>
</dbReference>
<dbReference type="Gene3D" id="1.10.4100.10">
    <property type="entry name" value="2-methylcitrate dehydratase PrpD"/>
    <property type="match status" value="1"/>
</dbReference>
<feature type="domain" description="MmgE/PrpD C-terminal" evidence="3">
    <location>
        <begin position="273"/>
        <end position="374"/>
    </location>
</feature>
<evidence type="ECO:0000313" key="4">
    <source>
        <dbReference type="EMBL" id="RJG02544.1"/>
    </source>
</evidence>
<dbReference type="PANTHER" id="PTHR16943:SF8">
    <property type="entry name" value="2-METHYLCITRATE DEHYDRATASE"/>
    <property type="match status" value="1"/>
</dbReference>
<comment type="caution">
    <text evidence="4">The sequence shown here is derived from an EMBL/GenBank/DDBJ whole genome shotgun (WGS) entry which is preliminary data.</text>
</comment>
<gene>
    <name evidence="4" type="ORF">D3878_13975</name>
</gene>
<dbReference type="InterPro" id="IPR045337">
    <property type="entry name" value="MmgE_PrpD_C"/>
</dbReference>
<dbReference type="GO" id="GO:0016829">
    <property type="term" value="F:lyase activity"/>
    <property type="evidence" value="ECO:0007669"/>
    <property type="project" value="InterPro"/>
</dbReference>
<dbReference type="OrthoDB" id="8950577at2"/>
<dbReference type="SUPFAM" id="SSF103378">
    <property type="entry name" value="2-methylcitrate dehydratase PrpD"/>
    <property type="match status" value="1"/>
</dbReference>
<dbReference type="Pfam" id="PF03972">
    <property type="entry name" value="MmgE_PrpD_N"/>
    <property type="match status" value="1"/>
</dbReference>
<name>A0A3A3G3W5_9BURK</name>
<dbReference type="InterPro" id="IPR042183">
    <property type="entry name" value="MmgE/PrpD_sf_1"/>
</dbReference>
<proteinExistence type="inferred from homology"/>
<comment type="similarity">
    <text evidence="1">Belongs to the PrpD family.</text>
</comment>
<evidence type="ECO:0000259" key="3">
    <source>
        <dbReference type="Pfam" id="PF19305"/>
    </source>
</evidence>
<accession>A0A3A3G3W5</accession>
<sequence>MMKMTTNMAGIFSRFVAGLAMDSIPAEVIEKTRACILNGYGIALGSHTTAFFPVAARSVLMMDGERENGATLLRDGRKTSPAGAALANAALFHGRAQEDTCGVAHFGAILLPLLTALIENDEGDVADFIPAMVAGYEVGGALESAYSPQTTAAGLRATPLYGTIAAAAAVARLWKLDVEQTGAALANAASFTGGILQSFGDGTDEWRYQVGIAGRNGLTAAALALQGSISAANAFEGRAGFVRTFVRTDCNVEHFLEKLGREWSVMKVTFKPYPVCALNQTPVNAALRLREKIQAPLKSVKSAKIYLNPTVVGYAGMNSRGPFKSVSGTLMSIQYCVATTLLNGVPTVAQMSQFDDQDINAFMSRMTPIPDESLGLLACRIEVELDGQPAPLIEEFQADHATYSYDRARVSRLIRQIGEETGVAAESYARLEKFVEELPRADLNDVLNAFRPIQHPVDVVVSRANLA</sequence>
<evidence type="ECO:0000256" key="1">
    <source>
        <dbReference type="ARBA" id="ARBA00006174"/>
    </source>
</evidence>
<keyword evidence="5" id="KW-1185">Reference proteome</keyword>
<dbReference type="InterPro" id="IPR045336">
    <property type="entry name" value="MmgE_PrpD_N"/>
</dbReference>
<dbReference type="Proteomes" id="UP000266327">
    <property type="component" value="Unassembled WGS sequence"/>
</dbReference>
<evidence type="ECO:0000259" key="2">
    <source>
        <dbReference type="Pfam" id="PF03972"/>
    </source>
</evidence>
<reference evidence="5" key="1">
    <citation type="submission" date="2018-09" db="EMBL/GenBank/DDBJ databases">
        <authorList>
            <person name="Zhu H."/>
        </authorList>
    </citation>
    <scope>NUCLEOTIDE SEQUENCE [LARGE SCALE GENOMIC DNA]</scope>
    <source>
        <strain evidence="5">K1S02-23</strain>
    </source>
</reference>
<dbReference type="InterPro" id="IPR036148">
    <property type="entry name" value="MmgE/PrpD_sf"/>
</dbReference>
<dbReference type="Pfam" id="PF19305">
    <property type="entry name" value="MmgE_PrpD_C"/>
    <property type="match status" value="1"/>
</dbReference>
<protein>
    <submittedName>
        <fullName evidence="4">MmgE/PrpD family protein 4</fullName>
    </submittedName>
</protein>
<dbReference type="PANTHER" id="PTHR16943">
    <property type="entry name" value="2-METHYLCITRATE DEHYDRATASE-RELATED"/>
    <property type="match status" value="1"/>
</dbReference>
<feature type="domain" description="MmgE/PrpD N-terminal" evidence="2">
    <location>
        <begin position="12"/>
        <end position="248"/>
    </location>
</feature>
<organism evidence="4 5">
    <name type="scientific">Noviherbaspirillum sedimenti</name>
    <dbReference type="NCBI Taxonomy" id="2320865"/>
    <lineage>
        <taxon>Bacteria</taxon>
        <taxon>Pseudomonadati</taxon>
        <taxon>Pseudomonadota</taxon>
        <taxon>Betaproteobacteria</taxon>
        <taxon>Burkholderiales</taxon>
        <taxon>Oxalobacteraceae</taxon>
        <taxon>Noviherbaspirillum</taxon>
    </lineage>
</organism>